<reference evidence="3" key="1">
    <citation type="submission" date="2016-04" db="EMBL/GenBank/DDBJ databases">
        <authorList>
            <person name="Nguyen H.D."/>
            <person name="Samba Siva P."/>
            <person name="Cullis J."/>
            <person name="Levesque C.A."/>
            <person name="Hambleton S."/>
        </authorList>
    </citation>
    <scope>NUCLEOTIDE SEQUENCE</scope>
    <source>
        <strain evidence="3">DAOMC 236416</strain>
    </source>
</reference>
<dbReference type="PANTHER" id="PTHR12673:SF270">
    <property type="entry name" value="FYVE-TYPE DOMAIN-CONTAINING PROTEIN"/>
    <property type="match status" value="1"/>
</dbReference>
<dbReference type="SMART" id="SM00325">
    <property type="entry name" value="RhoGEF"/>
    <property type="match status" value="1"/>
</dbReference>
<gene>
    <name evidence="3" type="ORF">A4X13_0g37</name>
</gene>
<dbReference type="EMBL" id="LWDF02000001">
    <property type="protein sequence ID" value="KAE8260948.1"/>
    <property type="molecule type" value="Genomic_DNA"/>
</dbReference>
<proteinExistence type="predicted"/>
<feature type="region of interest" description="Disordered" evidence="2">
    <location>
        <begin position="754"/>
        <end position="779"/>
    </location>
</feature>
<feature type="compositionally biased region" description="Low complexity" evidence="2">
    <location>
        <begin position="839"/>
        <end position="848"/>
    </location>
</feature>
<dbReference type="GO" id="GO:0005737">
    <property type="term" value="C:cytoplasm"/>
    <property type="evidence" value="ECO:0007669"/>
    <property type="project" value="TreeGrafter"/>
</dbReference>
<feature type="compositionally biased region" description="Low complexity" evidence="2">
    <location>
        <begin position="420"/>
        <end position="432"/>
    </location>
</feature>
<evidence type="ECO:0000256" key="2">
    <source>
        <dbReference type="SAM" id="MobiDB-lite"/>
    </source>
</evidence>
<accession>A0A177TWM2</accession>
<feature type="region of interest" description="Disordered" evidence="2">
    <location>
        <begin position="1"/>
        <end position="77"/>
    </location>
</feature>
<feature type="compositionally biased region" description="Polar residues" evidence="2">
    <location>
        <begin position="59"/>
        <end position="71"/>
    </location>
</feature>
<reference evidence="3" key="2">
    <citation type="journal article" date="2019" name="IMA Fungus">
        <title>Genome sequencing and comparison of five Tilletia species to identify candidate genes for the detection of regulated species infecting wheat.</title>
        <authorList>
            <person name="Nguyen H.D.T."/>
            <person name="Sultana T."/>
            <person name="Kesanakurti P."/>
            <person name="Hambleton S."/>
        </authorList>
    </citation>
    <scope>NUCLEOTIDE SEQUENCE</scope>
    <source>
        <strain evidence="3">DAOMC 236416</strain>
    </source>
</reference>
<dbReference type="CDD" id="cd00160">
    <property type="entry name" value="RhoGEF"/>
    <property type="match status" value="1"/>
</dbReference>
<comment type="caution">
    <text evidence="3">The sequence shown here is derived from an EMBL/GenBank/DDBJ whole genome shotgun (WGS) entry which is preliminary data.</text>
</comment>
<dbReference type="PANTHER" id="PTHR12673">
    <property type="entry name" value="FACIOGENITAL DYSPLASIA PROTEIN"/>
    <property type="match status" value="1"/>
</dbReference>
<dbReference type="Pfam" id="PF00621">
    <property type="entry name" value="RhoGEF"/>
    <property type="match status" value="1"/>
</dbReference>
<feature type="region of interest" description="Disordered" evidence="2">
    <location>
        <begin position="961"/>
        <end position="980"/>
    </location>
</feature>
<sequence>MALNLRRSPSPKRRRREDESPTRGIHQHSSTPIRASREYGIGPSSSSTTQHPYHHHQQDNTSAAGPSSSTSRFRHHSYGADSTTIHSAFYDVVIQTPDSPSSPKTTSARPEDILPRLGPVLLDQSGTLEGDDYSTQDGMPRSGSGSSIVMIAQSGNQNKTPPSASTIAQADLKFERKFNELLNLEKSYVRRIDALYHDYAIPLRQRARDKETAIVPLYESHKLFGNISEILSCNQAFLYELEMIFRDGIEAAREHLGATLYKHMIMFSCYKEYISNFDKNMISSLMKGRALRDFVDRTRQASIGIGNSGLTELLMEPVQRIPRYKLLFAELSSLMLRPTDEHQLILIRKAMGTIDEIAMCEADEKTKQAAVLWSFSRNVDSFPPALISAKRDFVDCIDVDDFPLDGAAASAATSYAGLFSPSSTSAPFSPQTPGGGGGAANSSSSGRPIPCTLFLFDDRLVIAKRASASTCGRKAVGLEDLTKLANTMKWNPDGGLNAENNSSSKRGVELGFRGSVDLMDVCAMDLGGPDFQVVMGRAPAHVSGEKWTGRLVRNFSTLDYVHSAGTGIFGSGAPPPPPPSSVATHGTASNVSGYSGSGAGSGAGTVRPGREEKARFLENLFRAQALFKARDQKSEVRVLAVAGSESRGETGRKLIFWNVYSRRAYLGQQHKAPVVVHVDLTGRADPIPFGPEHHPPHARLRIHALDLPHGQCYTTASIKGVVDDDDDQDPHPLSLTELSNRLQEVAEEARNVNDFNPTRLPTAGSTRTESIFSTPSHRGRTVVQGLENFRRSLLFGGGGGGGGAGSSGTPSHVRAGSAPSVTMGGIPDPLGSPSKRTKSSTSRTTTTDTISSVFSHATSNLRSSTAMTSTTGTGATSVNSRDMLMMMMLDTSAGGAGSGSPTKSSALAAGLMSPRKLHKKKRSSSVGAPDGEAHQAHVQAQAQQVQLPVGVSSRYGSHFTARLKDGDEPGSEKGTPQNNRISTRHRVQSTPMQDLLDLRAAAAADSETISSLKAQVAELERERAVLKPLQTQVRMLSRKVEVLTVLEKDGQLENTELHKAFNEELDGLYEHTQKPEHEELTILRLDAKKTKAERNEYSAMVRALKRELELERGEKAVFKAILEENGLL</sequence>
<feature type="compositionally biased region" description="Gly residues" evidence="2">
    <location>
        <begin position="797"/>
        <end position="806"/>
    </location>
</feature>
<feature type="coiled-coil region" evidence="1">
    <location>
        <begin position="1087"/>
        <end position="1114"/>
    </location>
</feature>
<name>A0A177TWM2_9BASI</name>
<feature type="region of interest" description="Disordered" evidence="2">
    <location>
        <begin position="913"/>
        <end position="935"/>
    </location>
</feature>
<feature type="compositionally biased region" description="Polar residues" evidence="2">
    <location>
        <begin position="763"/>
        <end position="776"/>
    </location>
</feature>
<feature type="compositionally biased region" description="Basic and acidic residues" evidence="2">
    <location>
        <begin position="962"/>
        <end position="971"/>
    </location>
</feature>
<dbReference type="Gene3D" id="1.20.900.10">
    <property type="entry name" value="Dbl homology (DH) domain"/>
    <property type="match status" value="1"/>
</dbReference>
<organism evidence="3 4">
    <name type="scientific">Tilletia indica</name>
    <dbReference type="NCBI Taxonomy" id="43049"/>
    <lineage>
        <taxon>Eukaryota</taxon>
        <taxon>Fungi</taxon>
        <taxon>Dikarya</taxon>
        <taxon>Basidiomycota</taxon>
        <taxon>Ustilaginomycotina</taxon>
        <taxon>Exobasidiomycetes</taxon>
        <taxon>Tilletiales</taxon>
        <taxon>Tilletiaceae</taxon>
        <taxon>Tilletia</taxon>
    </lineage>
</organism>
<dbReference type="SUPFAM" id="SSF48065">
    <property type="entry name" value="DBL homology domain (DH-domain)"/>
    <property type="match status" value="1"/>
</dbReference>
<dbReference type="InterPro" id="IPR051092">
    <property type="entry name" value="FYVE_RhoGEF_PH"/>
</dbReference>
<keyword evidence="1" id="KW-0175">Coiled coil</keyword>
<protein>
    <submittedName>
        <fullName evidence="3">Uncharacterized protein</fullName>
    </submittedName>
</protein>
<evidence type="ECO:0000256" key="1">
    <source>
        <dbReference type="SAM" id="Coils"/>
    </source>
</evidence>
<feature type="region of interest" description="Disordered" evidence="2">
    <location>
        <begin position="95"/>
        <end position="118"/>
    </location>
</feature>
<evidence type="ECO:0000313" key="3">
    <source>
        <dbReference type="EMBL" id="KAE8260948.1"/>
    </source>
</evidence>
<dbReference type="InterPro" id="IPR000219">
    <property type="entry name" value="DH_dom"/>
</dbReference>
<dbReference type="GO" id="GO:0005085">
    <property type="term" value="F:guanyl-nucleotide exchange factor activity"/>
    <property type="evidence" value="ECO:0007669"/>
    <property type="project" value="InterPro"/>
</dbReference>
<dbReference type="InterPro" id="IPR035899">
    <property type="entry name" value="DBL_dom_sf"/>
</dbReference>
<feature type="region of interest" description="Disordered" evidence="2">
    <location>
        <begin position="797"/>
        <end position="848"/>
    </location>
</feature>
<dbReference type="PROSITE" id="PS50010">
    <property type="entry name" value="DH_2"/>
    <property type="match status" value="1"/>
</dbReference>
<evidence type="ECO:0000313" key="4">
    <source>
        <dbReference type="Proteomes" id="UP000077521"/>
    </source>
</evidence>
<dbReference type="AlphaFoldDB" id="A0A177TWM2"/>
<dbReference type="Proteomes" id="UP000077521">
    <property type="component" value="Unassembled WGS sequence"/>
</dbReference>
<feature type="region of interest" description="Disordered" evidence="2">
    <location>
        <begin position="569"/>
        <end position="608"/>
    </location>
</feature>
<keyword evidence="4" id="KW-1185">Reference proteome</keyword>
<feature type="region of interest" description="Disordered" evidence="2">
    <location>
        <begin position="420"/>
        <end position="445"/>
    </location>
</feature>
<feature type="compositionally biased region" description="Low complexity" evidence="2">
    <location>
        <begin position="96"/>
        <end position="107"/>
    </location>
</feature>